<dbReference type="KEGG" id="vg:54988529"/>
<dbReference type="Proteomes" id="UP000241463">
    <property type="component" value="Segment"/>
</dbReference>
<proteinExistence type="predicted"/>
<protein>
    <submittedName>
        <fullName evidence="1">Uncharacterized protein</fullName>
    </submittedName>
</protein>
<dbReference type="EMBL" id="MG765277">
    <property type="protein sequence ID" value="AUV59980.1"/>
    <property type="molecule type" value="Genomic_DNA"/>
</dbReference>
<name>A0A2K9VCN4_9CAUD</name>
<evidence type="ECO:0000313" key="2">
    <source>
        <dbReference type="Proteomes" id="UP000241463"/>
    </source>
</evidence>
<accession>A0A2K9VCN4</accession>
<evidence type="ECO:0000313" key="1">
    <source>
        <dbReference type="EMBL" id="AUV59980.1"/>
    </source>
</evidence>
<reference evidence="1 2" key="1">
    <citation type="submission" date="2018-01" db="EMBL/GenBank/DDBJ databases">
        <title>Lactobacillus phages that infect wine-derived L. plantarum strains.</title>
        <authorList>
            <person name="Kyrkou I."/>
            <person name="Hestbjerg Hansen L."/>
        </authorList>
    </citation>
    <scope>NUCLEOTIDE SEQUENCE [LARGE SCALE GENOMIC DNA]</scope>
</reference>
<keyword evidence="2" id="KW-1185">Reference proteome</keyword>
<sequence length="116" mass="13156">MSLEAKDLSKVGFQDYFRLRRQLQATGDIPNSQIQQHDNDPITFDEAYDTLNLIIDDLLGVSDMYARLSVDSLGVLISMLVTKGVLTQKDYEVILKESQKLMKLDKDDENGTKQSN</sequence>
<organism evidence="1 2">
    <name type="scientific">Lactobacillus phage Bacchae</name>
    <dbReference type="NCBI Taxonomy" id="2079429"/>
    <lineage>
        <taxon>Viruses</taxon>
        <taxon>Duplodnaviria</taxon>
        <taxon>Heunggongvirae</taxon>
        <taxon>Uroviricota</taxon>
        <taxon>Caudoviricetes</taxon>
        <taxon>Herelleviridae</taxon>
        <taxon>Harbinvirus</taxon>
        <taxon>Harbinvirus bacchae</taxon>
    </lineage>
</organism>
<dbReference type="RefSeq" id="YP_009798084.1">
    <property type="nucleotide sequence ID" value="NC_047924.1"/>
</dbReference>
<dbReference type="GeneID" id="54988529"/>